<feature type="transmembrane region" description="Helical" evidence="5">
    <location>
        <begin position="38"/>
        <end position="58"/>
    </location>
</feature>
<keyword evidence="7" id="KW-1185">Reference proteome</keyword>
<feature type="transmembrane region" description="Helical" evidence="5">
    <location>
        <begin position="6"/>
        <end position="26"/>
    </location>
</feature>
<reference evidence="6 7" key="1">
    <citation type="submission" date="2018-08" db="EMBL/GenBank/DDBJ databases">
        <title>Paenibacillus sp. M4BSY-1, whole genome shotgun sequence.</title>
        <authorList>
            <person name="Tuo L."/>
        </authorList>
    </citation>
    <scope>NUCLEOTIDE SEQUENCE [LARGE SCALE GENOMIC DNA]</scope>
    <source>
        <strain evidence="6 7">M4BSY-1</strain>
    </source>
</reference>
<dbReference type="PANTHER" id="PTHR35529">
    <property type="entry name" value="MANGANESE EFFLUX PUMP MNTP-RELATED"/>
    <property type="match status" value="1"/>
</dbReference>
<evidence type="ECO:0000256" key="1">
    <source>
        <dbReference type="ARBA" id="ARBA00022475"/>
    </source>
</evidence>
<sequence>MTTWLLIAALTISSSIDNLGVGLSYGIRQIRIRILSNLLMAAICFVFSLSGIYFGLWVSDILPGIIPVLLGVFILIVFGLRILLLTVPRSPSPAENSSTPPPPRSLKDILKNPASVDFDRSMSIGLWEAVILGIALSANALTNGIGAGLLGLSPLIISLLAAIGGFVTVWFGVTFGMKLSHIRIGKYSVGQFGTVISGVLLLLIACSLLLEM</sequence>
<feature type="transmembrane region" description="Helical" evidence="5">
    <location>
        <begin position="129"/>
        <end position="150"/>
    </location>
</feature>
<evidence type="ECO:0000256" key="4">
    <source>
        <dbReference type="ARBA" id="ARBA00023136"/>
    </source>
</evidence>
<keyword evidence="2 5" id="KW-0812">Transmembrane</keyword>
<feature type="transmembrane region" description="Helical" evidence="5">
    <location>
        <begin position="156"/>
        <end position="177"/>
    </location>
</feature>
<evidence type="ECO:0000256" key="3">
    <source>
        <dbReference type="ARBA" id="ARBA00022989"/>
    </source>
</evidence>
<feature type="transmembrane region" description="Helical" evidence="5">
    <location>
        <begin position="64"/>
        <end position="84"/>
    </location>
</feature>
<dbReference type="PANTHER" id="PTHR35529:SF2">
    <property type="entry name" value="SPORULATION PROTEIN YTAF-RELATED"/>
    <property type="match status" value="1"/>
</dbReference>
<organism evidence="6 7">
    <name type="scientific">Paenibacillus paeoniae</name>
    <dbReference type="NCBI Taxonomy" id="2292705"/>
    <lineage>
        <taxon>Bacteria</taxon>
        <taxon>Bacillati</taxon>
        <taxon>Bacillota</taxon>
        <taxon>Bacilli</taxon>
        <taxon>Bacillales</taxon>
        <taxon>Paenibacillaceae</taxon>
        <taxon>Paenibacillus</taxon>
    </lineage>
</organism>
<dbReference type="InterPro" id="IPR003810">
    <property type="entry name" value="Mntp/YtaF"/>
</dbReference>
<evidence type="ECO:0000313" key="6">
    <source>
        <dbReference type="EMBL" id="REK71506.1"/>
    </source>
</evidence>
<keyword evidence="1" id="KW-1003">Cell membrane</keyword>
<keyword evidence="4 5" id="KW-0472">Membrane</keyword>
<dbReference type="OrthoDB" id="1679205at2"/>
<evidence type="ECO:0000256" key="5">
    <source>
        <dbReference type="SAM" id="Phobius"/>
    </source>
</evidence>
<dbReference type="EMBL" id="QUBQ01000005">
    <property type="protein sequence ID" value="REK71506.1"/>
    <property type="molecule type" value="Genomic_DNA"/>
</dbReference>
<protein>
    <submittedName>
        <fullName evidence="6">Sporulation membrane protein YtaF</fullName>
    </submittedName>
</protein>
<gene>
    <name evidence="6" type="primary">ytaF</name>
    <name evidence="6" type="ORF">DX130_21130</name>
</gene>
<dbReference type="Proteomes" id="UP000261905">
    <property type="component" value="Unassembled WGS sequence"/>
</dbReference>
<dbReference type="InterPro" id="IPR014205">
    <property type="entry name" value="Spore_YtaF"/>
</dbReference>
<keyword evidence="3 5" id="KW-1133">Transmembrane helix</keyword>
<dbReference type="RefSeq" id="WP_116048768.1">
    <property type="nucleotide sequence ID" value="NZ_QUBQ01000005.1"/>
</dbReference>
<evidence type="ECO:0000313" key="7">
    <source>
        <dbReference type="Proteomes" id="UP000261905"/>
    </source>
</evidence>
<feature type="transmembrane region" description="Helical" evidence="5">
    <location>
        <begin position="189"/>
        <end position="210"/>
    </location>
</feature>
<dbReference type="Pfam" id="PF02659">
    <property type="entry name" value="Mntp"/>
    <property type="match status" value="1"/>
</dbReference>
<comment type="caution">
    <text evidence="6">The sequence shown here is derived from an EMBL/GenBank/DDBJ whole genome shotgun (WGS) entry which is preliminary data.</text>
</comment>
<accession>A0A371P7S0</accession>
<proteinExistence type="predicted"/>
<dbReference type="AlphaFoldDB" id="A0A371P7S0"/>
<name>A0A371P7S0_9BACL</name>
<evidence type="ECO:0000256" key="2">
    <source>
        <dbReference type="ARBA" id="ARBA00022692"/>
    </source>
</evidence>
<dbReference type="NCBIfam" id="TIGR02840">
    <property type="entry name" value="spore_YtaF"/>
    <property type="match status" value="1"/>
</dbReference>